<dbReference type="PANTHER" id="PTHR12783:SF5">
    <property type="entry name" value="RALA-BINDING PROTEIN 1"/>
    <property type="match status" value="1"/>
</dbReference>
<accession>A0A4P9XPP9</accession>
<dbReference type="InterPro" id="IPR000198">
    <property type="entry name" value="RhoGAP_dom"/>
</dbReference>
<evidence type="ECO:0000313" key="3">
    <source>
        <dbReference type="EMBL" id="RKP07240.1"/>
    </source>
</evidence>
<feature type="region of interest" description="Disordered" evidence="1">
    <location>
        <begin position="660"/>
        <end position="703"/>
    </location>
</feature>
<protein>
    <recommendedName>
        <fullName evidence="2">Rho-GAP domain-containing protein</fullName>
    </recommendedName>
</protein>
<evidence type="ECO:0000259" key="2">
    <source>
        <dbReference type="PROSITE" id="PS50238"/>
    </source>
</evidence>
<evidence type="ECO:0000256" key="1">
    <source>
        <dbReference type="SAM" id="MobiDB-lite"/>
    </source>
</evidence>
<dbReference type="Pfam" id="PF00620">
    <property type="entry name" value="RhoGAP"/>
    <property type="match status" value="2"/>
</dbReference>
<proteinExistence type="predicted"/>
<evidence type="ECO:0000313" key="4">
    <source>
        <dbReference type="Proteomes" id="UP000271241"/>
    </source>
</evidence>
<dbReference type="PROSITE" id="PS50238">
    <property type="entry name" value="RHOGAP"/>
    <property type="match status" value="1"/>
</dbReference>
<feature type="compositionally biased region" description="Pro residues" evidence="1">
    <location>
        <begin position="47"/>
        <end position="59"/>
    </location>
</feature>
<dbReference type="OrthoDB" id="185175at2759"/>
<feature type="compositionally biased region" description="Polar residues" evidence="1">
    <location>
        <begin position="624"/>
        <end position="634"/>
    </location>
</feature>
<feature type="compositionally biased region" description="Pro residues" evidence="1">
    <location>
        <begin position="1"/>
        <end position="17"/>
    </location>
</feature>
<feature type="region of interest" description="Disordered" evidence="1">
    <location>
        <begin position="604"/>
        <end position="638"/>
    </location>
</feature>
<feature type="compositionally biased region" description="Polar residues" evidence="1">
    <location>
        <begin position="666"/>
        <end position="680"/>
    </location>
</feature>
<reference evidence="4" key="1">
    <citation type="journal article" date="2018" name="Nat. Microbiol.">
        <title>Leveraging single-cell genomics to expand the fungal tree of life.</title>
        <authorList>
            <person name="Ahrendt S.R."/>
            <person name="Quandt C.A."/>
            <person name="Ciobanu D."/>
            <person name="Clum A."/>
            <person name="Salamov A."/>
            <person name="Andreopoulos B."/>
            <person name="Cheng J.F."/>
            <person name="Woyke T."/>
            <person name="Pelin A."/>
            <person name="Henrissat B."/>
            <person name="Reynolds N.K."/>
            <person name="Benny G.L."/>
            <person name="Smith M.E."/>
            <person name="James T.Y."/>
            <person name="Grigoriev I.V."/>
        </authorList>
    </citation>
    <scope>NUCLEOTIDE SEQUENCE [LARGE SCALE GENOMIC DNA]</scope>
    <source>
        <strain evidence="4">RSA 1356</strain>
    </source>
</reference>
<name>A0A4P9XPP9_9FUNG</name>
<dbReference type="InterPro" id="IPR008936">
    <property type="entry name" value="Rho_GTPase_activation_prot"/>
</dbReference>
<dbReference type="STRING" id="78915.A0A4P9XPP9"/>
<dbReference type="AlphaFoldDB" id="A0A4P9XPP9"/>
<dbReference type="PANTHER" id="PTHR12783">
    <property type="entry name" value="RALA BINDING PROTEIN 1 RALBP1"/>
    <property type="match status" value="1"/>
</dbReference>
<organism evidence="3 4">
    <name type="scientific">Thamnocephalis sphaerospora</name>
    <dbReference type="NCBI Taxonomy" id="78915"/>
    <lineage>
        <taxon>Eukaryota</taxon>
        <taxon>Fungi</taxon>
        <taxon>Fungi incertae sedis</taxon>
        <taxon>Zoopagomycota</taxon>
        <taxon>Zoopagomycotina</taxon>
        <taxon>Zoopagomycetes</taxon>
        <taxon>Zoopagales</taxon>
        <taxon>Sigmoideomycetaceae</taxon>
        <taxon>Thamnocephalis</taxon>
    </lineage>
</organism>
<dbReference type="CDD" id="cd00159">
    <property type="entry name" value="RhoGAP"/>
    <property type="match status" value="1"/>
</dbReference>
<dbReference type="Proteomes" id="UP000271241">
    <property type="component" value="Unassembled WGS sequence"/>
</dbReference>
<dbReference type="GO" id="GO:0005096">
    <property type="term" value="F:GTPase activator activity"/>
    <property type="evidence" value="ECO:0007669"/>
    <property type="project" value="InterPro"/>
</dbReference>
<dbReference type="Gene3D" id="1.10.555.10">
    <property type="entry name" value="Rho GTPase activation protein"/>
    <property type="match status" value="1"/>
</dbReference>
<dbReference type="EMBL" id="KZ992746">
    <property type="protein sequence ID" value="RKP07240.1"/>
    <property type="molecule type" value="Genomic_DNA"/>
</dbReference>
<feature type="region of interest" description="Disordered" evidence="1">
    <location>
        <begin position="1"/>
        <end position="119"/>
    </location>
</feature>
<feature type="domain" description="Rho-GAP" evidence="2">
    <location>
        <begin position="239"/>
        <end position="480"/>
    </location>
</feature>
<dbReference type="SUPFAM" id="SSF48350">
    <property type="entry name" value="GTPase activation domain, GAP"/>
    <property type="match status" value="1"/>
</dbReference>
<feature type="compositionally biased region" description="Low complexity" evidence="1">
    <location>
        <begin position="110"/>
        <end position="119"/>
    </location>
</feature>
<dbReference type="SMART" id="SM00324">
    <property type="entry name" value="RhoGAP"/>
    <property type="match status" value="1"/>
</dbReference>
<feature type="region of interest" description="Disordered" evidence="1">
    <location>
        <begin position="188"/>
        <end position="209"/>
    </location>
</feature>
<dbReference type="GO" id="GO:0031267">
    <property type="term" value="F:small GTPase binding"/>
    <property type="evidence" value="ECO:0007669"/>
    <property type="project" value="InterPro"/>
</dbReference>
<dbReference type="InterPro" id="IPR039767">
    <property type="entry name" value="RALBP1"/>
</dbReference>
<feature type="compositionally biased region" description="Low complexity" evidence="1">
    <location>
        <begin position="31"/>
        <end position="46"/>
    </location>
</feature>
<dbReference type="GO" id="GO:0007264">
    <property type="term" value="P:small GTPase-mediated signal transduction"/>
    <property type="evidence" value="ECO:0007669"/>
    <property type="project" value="InterPro"/>
</dbReference>
<sequence>MPDSPSPPAASSPPSPPLAADKLTGRGVGKAAAANSRRASSRASLSPPLPPPPPPPPSRPGAVISRRSGPTLSLATVTACGLPVSPSEEHGDPFNGAAYGSSMSIRDGTAARPASSASTSTASSQFGLAAGDAMSRIHALAQRQAARAKEKGLAQRVEDLAASARENMAGWSARAQVAGSEFGQAVGQWRRGLKKEEEEEEGEGQLSTSAFSHNTVGTSLQPMCTTEQAAQGDCSIFGAPLDVVTAVSQIDPDLAVPAVLVRCIEFLDERGLSEVGLYRVPGRWSAVMRLRGRFENGSDVNLLETDESASVVATLLKMYVRELPEPLFTDALLPEFNAHLPQVSDASAARGQNGGAIADISSVTIDELIAAANQNAACASTAGHHDAATAAADRMAEQNAVKALRAIADRLPMANRHVLHWLGCHLRRVAAQCERNKMTLSNLGLIFCPTLGISSLLFRMLVQYVDEIVPMAHDCAENTCRRGAAAERERLAIEQAAGRASSAPPADSVADMLATTSAPAAAAIAVVASVAEEDGIAKRLTVCSAVSLSDTQAAALPPPKPPRQSKAPLVSHTCLATSDAVETARSQLPRLPLRPSAIATTANAADAVSALPQSPPSPALMQPTPSQQPTTGEHNTGAAPTAVTAVTVSTAGAADLSTADHRDHTASATSVPPSQATSASVAGPPKPPRSTRGRATNRASPLGESEAVQIPLLADGVRMTAAADAVAAATAASGTAKDSSSLGLVSFEMARDGHGDGDLDSCLLNLSPRLRTRGLHGGRVARARAIFEQQH</sequence>
<keyword evidence="4" id="KW-1185">Reference proteome</keyword>
<gene>
    <name evidence="3" type="ORF">THASP1DRAFT_30944</name>
</gene>